<dbReference type="GO" id="GO:0071555">
    <property type="term" value="P:cell wall organization"/>
    <property type="evidence" value="ECO:0007669"/>
    <property type="project" value="InterPro"/>
</dbReference>
<evidence type="ECO:0000256" key="3">
    <source>
        <dbReference type="ARBA" id="ARBA00022729"/>
    </source>
</evidence>
<dbReference type="InterPro" id="IPR036316">
    <property type="entry name" value="Pili_assmbl_chap_C_dom_sf"/>
</dbReference>
<dbReference type="PRINTS" id="PR00969">
    <property type="entry name" value="CHAPERONPILI"/>
</dbReference>
<evidence type="ECO:0000256" key="2">
    <source>
        <dbReference type="ARBA" id="ARBA00007399"/>
    </source>
</evidence>
<feature type="domain" description="Pili assembly chaperone N-terminal" evidence="7">
    <location>
        <begin position="23"/>
        <end position="137"/>
    </location>
</feature>
<feature type="signal peptide" evidence="6">
    <location>
        <begin position="1"/>
        <end position="21"/>
    </location>
</feature>
<proteinExistence type="inferred from homology"/>
<protein>
    <submittedName>
        <fullName evidence="9">Fimbrial chaperone</fullName>
    </submittedName>
</protein>
<keyword evidence="10" id="KW-1185">Reference proteome</keyword>
<evidence type="ECO:0000256" key="1">
    <source>
        <dbReference type="ARBA" id="ARBA00004418"/>
    </source>
</evidence>
<dbReference type="InterPro" id="IPR050643">
    <property type="entry name" value="Periplasmic_pilus_chap"/>
</dbReference>
<dbReference type="InterPro" id="IPR001829">
    <property type="entry name" value="Pili_assmbl_chaperone_bac"/>
</dbReference>
<dbReference type="InterPro" id="IPR013783">
    <property type="entry name" value="Ig-like_fold"/>
</dbReference>
<dbReference type="Pfam" id="PF02753">
    <property type="entry name" value="PapD_C"/>
    <property type="match status" value="1"/>
</dbReference>
<dbReference type="EMBL" id="AKKN01000008">
    <property type="protein sequence ID" value="EKT57392.1"/>
    <property type="molecule type" value="Genomic_DNA"/>
</dbReference>
<comment type="subcellular location">
    <subcellularLocation>
        <location evidence="1">Periplasm</location>
    </subcellularLocation>
</comment>
<dbReference type="PANTHER" id="PTHR30251">
    <property type="entry name" value="PILUS ASSEMBLY CHAPERONE"/>
    <property type="match status" value="1"/>
</dbReference>
<dbReference type="PANTHER" id="PTHR30251:SF2">
    <property type="entry name" value="FIMBRIAL CHAPERONE YADV-RELATED"/>
    <property type="match status" value="1"/>
</dbReference>
<keyword evidence="5" id="KW-0143">Chaperone</keyword>
<dbReference type="PATRIC" id="fig|1141660.3.peg.1675"/>
<evidence type="ECO:0000256" key="5">
    <source>
        <dbReference type="ARBA" id="ARBA00023186"/>
    </source>
</evidence>
<evidence type="ECO:0000256" key="4">
    <source>
        <dbReference type="ARBA" id="ARBA00022764"/>
    </source>
</evidence>
<feature type="chain" id="PRO_5003923719" evidence="6">
    <location>
        <begin position="22"/>
        <end position="220"/>
    </location>
</feature>
<dbReference type="OrthoDB" id="9131059at2"/>
<dbReference type="GO" id="GO:0030288">
    <property type="term" value="C:outer membrane-bounded periplasmic space"/>
    <property type="evidence" value="ECO:0007669"/>
    <property type="project" value="InterPro"/>
</dbReference>
<dbReference type="SUPFAM" id="SSF49584">
    <property type="entry name" value="Periplasmic chaperone C-domain"/>
    <property type="match status" value="1"/>
</dbReference>
<evidence type="ECO:0000313" key="9">
    <source>
        <dbReference type="EMBL" id="EKT57392.1"/>
    </source>
</evidence>
<keyword evidence="4" id="KW-0574">Periplasm</keyword>
<dbReference type="AlphaFoldDB" id="K8WIU0"/>
<dbReference type="HOGENOM" id="CLU_070768_2_2_6"/>
<gene>
    <name evidence="9" type="ORF">OO7_08385</name>
</gene>
<organism evidence="9 10">
    <name type="scientific">Providencia sneebia DSM 19967</name>
    <dbReference type="NCBI Taxonomy" id="1141660"/>
    <lineage>
        <taxon>Bacteria</taxon>
        <taxon>Pseudomonadati</taxon>
        <taxon>Pseudomonadota</taxon>
        <taxon>Gammaproteobacteria</taxon>
        <taxon>Enterobacterales</taxon>
        <taxon>Morganellaceae</taxon>
        <taxon>Providencia</taxon>
    </lineage>
</organism>
<dbReference type="InterPro" id="IPR008962">
    <property type="entry name" value="PapD-like_sf"/>
</dbReference>
<evidence type="ECO:0000256" key="6">
    <source>
        <dbReference type="SAM" id="SignalP"/>
    </source>
</evidence>
<keyword evidence="3 6" id="KW-0732">Signal</keyword>
<dbReference type="Gene3D" id="2.60.40.10">
    <property type="entry name" value="Immunoglobulins"/>
    <property type="match status" value="2"/>
</dbReference>
<evidence type="ECO:0000259" key="8">
    <source>
        <dbReference type="Pfam" id="PF02753"/>
    </source>
</evidence>
<name>K8WIU0_9GAMM</name>
<reference evidence="9 10" key="1">
    <citation type="journal article" date="2012" name="BMC Genomics">
        <title>Comparative genomics of bacteria in the genus Providencia isolated from wild Drosophila melanogaster.</title>
        <authorList>
            <person name="Galac M.R."/>
            <person name="Lazzaro B.P."/>
        </authorList>
    </citation>
    <scope>NUCLEOTIDE SEQUENCE [LARGE SCALE GENOMIC DNA]</scope>
    <source>
        <strain evidence="9 10">DSM 19967</strain>
    </source>
</reference>
<evidence type="ECO:0000259" key="7">
    <source>
        <dbReference type="Pfam" id="PF00345"/>
    </source>
</evidence>
<dbReference type="Proteomes" id="UP000010290">
    <property type="component" value="Chromosome"/>
</dbReference>
<sequence>MKRILISVFFLLFSLPNLSFAEGISIGGTRFVYAENKREIDIPIFNSDKEKPFLIQSWVSAFEGDAKAPFIATPPLFRIEPNTNGSARISYIGEPLANNTEQIYLLNIKSIPPKDSNIGNELQIIINSQFKLFLRSKDIEPFDFDKVSVIKKTNGIIIDNQTPYHLSVKEIFVNGTKVKSKNFIYPFKNINVYEHNINSNDTIVVQFINDYGAIIEKKIN</sequence>
<evidence type="ECO:0000313" key="10">
    <source>
        <dbReference type="Proteomes" id="UP000010290"/>
    </source>
</evidence>
<feature type="domain" description="Pili assembly chaperone C-terminal" evidence="8">
    <location>
        <begin position="158"/>
        <end position="215"/>
    </location>
</feature>
<dbReference type="RefSeq" id="WP_008915502.1">
    <property type="nucleotide sequence ID" value="NZ_CM001773.1"/>
</dbReference>
<dbReference type="InterPro" id="IPR016147">
    <property type="entry name" value="Pili_assmbl_chaperone_N"/>
</dbReference>
<dbReference type="InterPro" id="IPR016148">
    <property type="entry name" value="Pili_assmbl_chaperone_C"/>
</dbReference>
<dbReference type="Pfam" id="PF00345">
    <property type="entry name" value="PapD_N"/>
    <property type="match status" value="1"/>
</dbReference>
<accession>K8WIU0</accession>
<comment type="caution">
    <text evidence="9">The sequence shown here is derived from an EMBL/GenBank/DDBJ whole genome shotgun (WGS) entry which is preliminary data.</text>
</comment>
<comment type="similarity">
    <text evidence="2">Belongs to the periplasmic pilus chaperone family.</text>
</comment>
<dbReference type="SUPFAM" id="SSF49354">
    <property type="entry name" value="PapD-like"/>
    <property type="match status" value="1"/>
</dbReference>